<dbReference type="RefSeq" id="WP_309203252.1">
    <property type="nucleotide sequence ID" value="NZ_CP133548.1"/>
</dbReference>
<protein>
    <submittedName>
        <fullName evidence="1">Uncharacterized protein</fullName>
    </submittedName>
</protein>
<reference evidence="1 2" key="1">
    <citation type="submission" date="2023-08" db="EMBL/GenBank/DDBJ databases">
        <title>Pleionea litopenaei sp. nov., isolated from stomach of juvenile Litopenaeus vannamei.</title>
        <authorList>
            <person name="Rho A.M."/>
            <person name="Hwang C.Y."/>
        </authorList>
    </citation>
    <scope>NUCLEOTIDE SEQUENCE [LARGE SCALE GENOMIC DNA]</scope>
    <source>
        <strain evidence="1 2">HL-JVS1</strain>
    </source>
</reference>
<name>A0AA51X8G0_9GAMM</name>
<accession>A0AA51X8G0</accession>
<sequence length="90" mass="10562">MPTQIVKVEPAKLDPDCMQVTLRVLPSRLQKLMGQSEQLVVYKGQGNQWYRYPCFTPAPSKLAKFLKSIYRGWEYRHIQYQFKQVARKAG</sequence>
<gene>
    <name evidence="1" type="ORF">Q9312_03875</name>
</gene>
<keyword evidence="2" id="KW-1185">Reference proteome</keyword>
<dbReference type="KEGG" id="plei:Q9312_03875"/>
<organism evidence="1 2">
    <name type="scientific">Pleionea litopenaei</name>
    <dbReference type="NCBI Taxonomy" id="3070815"/>
    <lineage>
        <taxon>Bacteria</taxon>
        <taxon>Pseudomonadati</taxon>
        <taxon>Pseudomonadota</taxon>
        <taxon>Gammaproteobacteria</taxon>
        <taxon>Oceanospirillales</taxon>
        <taxon>Pleioneaceae</taxon>
        <taxon>Pleionea</taxon>
    </lineage>
</organism>
<evidence type="ECO:0000313" key="1">
    <source>
        <dbReference type="EMBL" id="WMS88060.1"/>
    </source>
</evidence>
<proteinExistence type="predicted"/>
<evidence type="ECO:0000313" key="2">
    <source>
        <dbReference type="Proteomes" id="UP001239782"/>
    </source>
</evidence>
<dbReference type="AlphaFoldDB" id="A0AA51X8G0"/>
<dbReference type="EMBL" id="CP133548">
    <property type="protein sequence ID" value="WMS88060.1"/>
    <property type="molecule type" value="Genomic_DNA"/>
</dbReference>
<dbReference type="Proteomes" id="UP001239782">
    <property type="component" value="Chromosome"/>
</dbReference>